<evidence type="ECO:0000313" key="2">
    <source>
        <dbReference type="EMBL" id="KIA66062.1"/>
    </source>
</evidence>
<keyword evidence="3" id="KW-1185">Reference proteome</keyword>
<comment type="caution">
    <text evidence="2">The sequence shown here is derived from an EMBL/GenBank/DDBJ whole genome shotgun (WGS) entry which is preliminary data.</text>
</comment>
<dbReference type="InterPro" id="IPR049219">
    <property type="entry name" value="DUF6841"/>
</dbReference>
<name>A0ABR4ZLU9_9NOCA</name>
<evidence type="ECO:0000313" key="3">
    <source>
        <dbReference type="Proteomes" id="UP000031364"/>
    </source>
</evidence>
<gene>
    <name evidence="2" type="ORF">FG87_04455</name>
</gene>
<dbReference type="Pfam" id="PF20795">
    <property type="entry name" value="DUF6841"/>
    <property type="match status" value="1"/>
</dbReference>
<proteinExistence type="predicted"/>
<reference evidence="2 3" key="1">
    <citation type="journal article" date="2014" name="Int. J. Syst. Evol. Microbiol.">
        <title>Nocardia vulneris sp. nov., isolated from wounds of human patients in North America.</title>
        <authorList>
            <person name="Lasker B.A."/>
            <person name="Bell M."/>
            <person name="Klenk H.P."/>
            <person name="Sproer C."/>
            <person name="Schumann C."/>
            <person name="Schumann P."/>
            <person name="Brown J.M."/>
        </authorList>
    </citation>
    <scope>NUCLEOTIDE SEQUENCE [LARGE SCALE GENOMIC DNA]</scope>
    <source>
        <strain evidence="2 3">W9851</strain>
    </source>
</reference>
<protein>
    <recommendedName>
        <fullName evidence="1">DUF6841 domain-containing protein</fullName>
    </recommendedName>
</protein>
<organism evidence="2 3">
    <name type="scientific">Nocardia vulneris</name>
    <dbReference type="NCBI Taxonomy" id="1141657"/>
    <lineage>
        <taxon>Bacteria</taxon>
        <taxon>Bacillati</taxon>
        <taxon>Actinomycetota</taxon>
        <taxon>Actinomycetes</taxon>
        <taxon>Mycobacteriales</taxon>
        <taxon>Nocardiaceae</taxon>
        <taxon>Nocardia</taxon>
    </lineage>
</organism>
<evidence type="ECO:0000259" key="1">
    <source>
        <dbReference type="Pfam" id="PF20795"/>
    </source>
</evidence>
<accession>A0ABR4ZLU9</accession>
<feature type="domain" description="DUF6841" evidence="1">
    <location>
        <begin position="10"/>
        <end position="146"/>
    </location>
</feature>
<sequence>MSDSNALGREIALFYAAYSAEYVAAMTGRPEGDEFFYRKYYSVPMYIGEADPADAGEPRPGRSRWLLTDSAIREFLVANETELAARGYHHAKILDRVVRVLNSTRVNLEIVVSRLRADDVEIERWAVGYGIAKLAEGWRIIDLYTAVTTADTVAEAWPPATAL</sequence>
<dbReference type="Proteomes" id="UP000031364">
    <property type="component" value="Unassembled WGS sequence"/>
</dbReference>
<dbReference type="RefSeq" id="WP_043665001.1">
    <property type="nucleotide sequence ID" value="NZ_BDCI01000002.1"/>
</dbReference>
<dbReference type="EMBL" id="JNFP01000004">
    <property type="protein sequence ID" value="KIA66062.1"/>
    <property type="molecule type" value="Genomic_DNA"/>
</dbReference>